<evidence type="ECO:0000313" key="3">
    <source>
        <dbReference type="Proteomes" id="UP000076959"/>
    </source>
</evidence>
<proteinExistence type="predicted"/>
<accession>A0A176YY07</accession>
<dbReference type="InterPro" id="IPR042189">
    <property type="entry name" value="RNA_pol_sigma_70_r1_1_sf"/>
</dbReference>
<dbReference type="EMBL" id="LUUB01000039">
    <property type="protein sequence ID" value="OAF12672.1"/>
    <property type="molecule type" value="Genomic_DNA"/>
</dbReference>
<evidence type="ECO:0000313" key="2">
    <source>
        <dbReference type="EMBL" id="OAF12672.1"/>
    </source>
</evidence>
<dbReference type="Gene3D" id="1.10.220.120">
    <property type="entry name" value="Sigma-70 factor, region 1.1"/>
    <property type="match status" value="1"/>
</dbReference>
<dbReference type="STRING" id="1505087.AYJ54_46335"/>
<dbReference type="OrthoDB" id="8254688at2"/>
<dbReference type="AlphaFoldDB" id="A0A176YY07"/>
<feature type="domain" description="RNA polymerase sigma factor 70 region 1.1" evidence="1">
    <location>
        <begin position="3"/>
        <end position="58"/>
    </location>
</feature>
<protein>
    <submittedName>
        <fullName evidence="2">RNA polymerase subunit sigma-70</fullName>
    </submittedName>
</protein>
<sequence length="59" mass="6808">MRRQQMIQRIIELSRRTGFVTFEQLNELLPSATTEPEDIEAVMQALSDEGINLIDDDQT</sequence>
<comment type="caution">
    <text evidence="2">The sequence shown here is derived from an EMBL/GenBank/DDBJ whole genome shotgun (WGS) entry which is preliminary data.</text>
</comment>
<dbReference type="Proteomes" id="UP000076959">
    <property type="component" value="Unassembled WGS sequence"/>
</dbReference>
<evidence type="ECO:0000259" key="1">
    <source>
        <dbReference type="Pfam" id="PF03979"/>
    </source>
</evidence>
<name>A0A176YY07_9BRAD</name>
<dbReference type="InterPro" id="IPR007127">
    <property type="entry name" value="RNA_pol_sigma_70_r1_1"/>
</dbReference>
<dbReference type="GO" id="GO:0003677">
    <property type="term" value="F:DNA binding"/>
    <property type="evidence" value="ECO:0007669"/>
    <property type="project" value="InterPro"/>
</dbReference>
<dbReference type="Pfam" id="PF03979">
    <property type="entry name" value="Sigma70_r1_1"/>
    <property type="match status" value="1"/>
</dbReference>
<keyword evidence="3" id="KW-1185">Reference proteome</keyword>
<organism evidence="2 3">
    <name type="scientific">Bradyrhizobium centrolobii</name>
    <dbReference type="NCBI Taxonomy" id="1505087"/>
    <lineage>
        <taxon>Bacteria</taxon>
        <taxon>Pseudomonadati</taxon>
        <taxon>Pseudomonadota</taxon>
        <taxon>Alphaproteobacteria</taxon>
        <taxon>Hyphomicrobiales</taxon>
        <taxon>Nitrobacteraceae</taxon>
        <taxon>Bradyrhizobium</taxon>
    </lineage>
</organism>
<dbReference type="GO" id="GO:0016987">
    <property type="term" value="F:sigma factor activity"/>
    <property type="evidence" value="ECO:0007669"/>
    <property type="project" value="InterPro"/>
</dbReference>
<gene>
    <name evidence="2" type="ORF">AYJ54_46335</name>
</gene>
<reference evidence="2 3" key="1">
    <citation type="submission" date="2016-03" db="EMBL/GenBank/DDBJ databases">
        <title>Draft Genome Sequence of the Strain BR 10245 (Bradyrhizobium sp.) isolated from nodules of Centrolobium paraense.</title>
        <authorList>
            <person name="Simoes-Araujo J.L.Sr."/>
            <person name="Barauna A.C."/>
            <person name="Silva K."/>
            <person name="Zilli J.E."/>
        </authorList>
    </citation>
    <scope>NUCLEOTIDE SEQUENCE [LARGE SCALE GENOMIC DNA]</scope>
    <source>
        <strain evidence="2 3">BR 10245</strain>
    </source>
</reference>